<dbReference type="Gene3D" id="3.40.50.300">
    <property type="entry name" value="P-loop containing nucleotide triphosphate hydrolases"/>
    <property type="match status" value="1"/>
</dbReference>
<feature type="compositionally biased region" description="Basic and acidic residues" evidence="1">
    <location>
        <begin position="159"/>
        <end position="197"/>
    </location>
</feature>
<keyword evidence="3" id="KW-1185">Reference proteome</keyword>
<dbReference type="AlphaFoldDB" id="A0AAD9EVK6"/>
<dbReference type="EMBL" id="JASDAP010000026">
    <property type="protein sequence ID" value="KAK1878706.1"/>
    <property type="molecule type" value="Genomic_DNA"/>
</dbReference>
<organism evidence="2 3">
    <name type="scientific">Dissostichus eleginoides</name>
    <name type="common">Patagonian toothfish</name>
    <name type="synonym">Dissostichus amissus</name>
    <dbReference type="NCBI Taxonomy" id="100907"/>
    <lineage>
        <taxon>Eukaryota</taxon>
        <taxon>Metazoa</taxon>
        <taxon>Chordata</taxon>
        <taxon>Craniata</taxon>
        <taxon>Vertebrata</taxon>
        <taxon>Euteleostomi</taxon>
        <taxon>Actinopterygii</taxon>
        <taxon>Neopterygii</taxon>
        <taxon>Teleostei</taxon>
        <taxon>Neoteleostei</taxon>
        <taxon>Acanthomorphata</taxon>
        <taxon>Eupercaria</taxon>
        <taxon>Perciformes</taxon>
        <taxon>Notothenioidei</taxon>
        <taxon>Nototheniidae</taxon>
        <taxon>Dissostichus</taxon>
    </lineage>
</organism>
<protein>
    <submittedName>
        <fullName evidence="2">Immune-associated nucleotide-binding protein 6</fullName>
    </submittedName>
</protein>
<evidence type="ECO:0000256" key="1">
    <source>
        <dbReference type="SAM" id="MobiDB-lite"/>
    </source>
</evidence>
<evidence type="ECO:0000313" key="3">
    <source>
        <dbReference type="Proteomes" id="UP001228049"/>
    </source>
</evidence>
<gene>
    <name evidence="2" type="ORF">KUDE01_026831</name>
</gene>
<dbReference type="InterPro" id="IPR027417">
    <property type="entry name" value="P-loop_NTPase"/>
</dbReference>
<reference evidence="2" key="1">
    <citation type="submission" date="2023-04" db="EMBL/GenBank/DDBJ databases">
        <title>Chromosome-level genome of Chaenocephalus aceratus.</title>
        <authorList>
            <person name="Park H."/>
        </authorList>
    </citation>
    <scope>NUCLEOTIDE SEQUENCE</scope>
    <source>
        <strain evidence="2">DE</strain>
        <tissue evidence="2">Muscle</tissue>
    </source>
</reference>
<feature type="region of interest" description="Disordered" evidence="1">
    <location>
        <begin position="122"/>
        <end position="197"/>
    </location>
</feature>
<evidence type="ECO:0000313" key="2">
    <source>
        <dbReference type="EMBL" id="KAK1878706.1"/>
    </source>
</evidence>
<feature type="non-terminal residue" evidence="2">
    <location>
        <position position="1"/>
    </location>
</feature>
<accession>A0AAD9EVK6</accession>
<dbReference type="Proteomes" id="UP001228049">
    <property type="component" value="Unassembled WGS sequence"/>
</dbReference>
<proteinExistence type="predicted"/>
<sequence length="197" mass="23158">EIQQMDAFVWWLSGIKRGYSEDLTEPERRANERRMEILTSAEWRHTKVLFTCKEWLRERGRSVEENIPSGGPTVLRLMGKCCYRFQVFDNNTADSSREKEAGGQEEWSRREQKLRALLEAETDVGSVRRQQKAAKTKINMEPQQEHRLETEEEEQEGSLGKEQENKEECAGRKMNRGEDEEERAKVRFERLSSEEDG</sequence>
<comment type="caution">
    <text evidence="2">The sequence shown here is derived from an EMBL/GenBank/DDBJ whole genome shotgun (WGS) entry which is preliminary data.</text>
</comment>
<name>A0AAD9EVK6_DISEL</name>